<evidence type="ECO:0000313" key="2">
    <source>
        <dbReference type="EMBL" id="WVZ23305.1"/>
    </source>
</evidence>
<protein>
    <submittedName>
        <fullName evidence="2">Uncharacterized protein</fullName>
    </submittedName>
</protein>
<keyword evidence="1" id="KW-0812">Transmembrane</keyword>
<evidence type="ECO:0000313" key="3">
    <source>
        <dbReference type="Proteomes" id="UP001374535"/>
    </source>
</evidence>
<name>A0AAQ3P938_VIGMU</name>
<keyword evidence="1" id="KW-0472">Membrane</keyword>
<organism evidence="2 3">
    <name type="scientific">Vigna mungo</name>
    <name type="common">Black gram</name>
    <name type="synonym">Phaseolus mungo</name>
    <dbReference type="NCBI Taxonomy" id="3915"/>
    <lineage>
        <taxon>Eukaryota</taxon>
        <taxon>Viridiplantae</taxon>
        <taxon>Streptophyta</taxon>
        <taxon>Embryophyta</taxon>
        <taxon>Tracheophyta</taxon>
        <taxon>Spermatophyta</taxon>
        <taxon>Magnoliopsida</taxon>
        <taxon>eudicotyledons</taxon>
        <taxon>Gunneridae</taxon>
        <taxon>Pentapetalae</taxon>
        <taxon>rosids</taxon>
        <taxon>fabids</taxon>
        <taxon>Fabales</taxon>
        <taxon>Fabaceae</taxon>
        <taxon>Papilionoideae</taxon>
        <taxon>50 kb inversion clade</taxon>
        <taxon>NPAAA clade</taxon>
        <taxon>indigoferoid/millettioid clade</taxon>
        <taxon>Phaseoleae</taxon>
        <taxon>Vigna</taxon>
    </lineage>
</organism>
<dbReference type="EMBL" id="CP144700">
    <property type="protein sequence ID" value="WVZ23305.1"/>
    <property type="molecule type" value="Genomic_DNA"/>
</dbReference>
<feature type="transmembrane region" description="Helical" evidence="1">
    <location>
        <begin position="119"/>
        <end position="139"/>
    </location>
</feature>
<dbReference type="AlphaFoldDB" id="A0AAQ3P938"/>
<sequence length="171" mass="18502">MVKPEAAGGAGGGRKDPLRDKISNLPWSVTTAPEEAGCLRVTLVTVPVPLKMQTPLWRFLANSDTLSTMSQPSATSIMWVLMALALSRVMIMGGLGLFLEPAGLPRGLLVISASPAPSSLLLPLFSSRSLFCALLLPLFSSSVAWLKVWNWCCCGWWCRWRSLGWKGGGRD</sequence>
<feature type="transmembrane region" description="Helical" evidence="1">
    <location>
        <begin position="77"/>
        <end position="99"/>
    </location>
</feature>
<proteinExistence type="predicted"/>
<dbReference type="Proteomes" id="UP001374535">
    <property type="component" value="Chromosome 1"/>
</dbReference>
<keyword evidence="3" id="KW-1185">Reference proteome</keyword>
<evidence type="ECO:0000256" key="1">
    <source>
        <dbReference type="SAM" id="Phobius"/>
    </source>
</evidence>
<reference evidence="2 3" key="1">
    <citation type="journal article" date="2023" name="Life. Sci Alliance">
        <title>Evolutionary insights into 3D genome organization and epigenetic landscape of Vigna mungo.</title>
        <authorList>
            <person name="Junaid A."/>
            <person name="Singh B."/>
            <person name="Bhatia S."/>
        </authorList>
    </citation>
    <scope>NUCLEOTIDE SEQUENCE [LARGE SCALE GENOMIC DNA]</scope>
    <source>
        <strain evidence="2">Urdbean</strain>
    </source>
</reference>
<gene>
    <name evidence="2" type="ORF">V8G54_001849</name>
</gene>
<accession>A0AAQ3P938</accession>
<keyword evidence="1" id="KW-1133">Transmembrane helix</keyword>